<reference evidence="2" key="1">
    <citation type="submission" date="2020-10" db="EMBL/GenBank/DDBJ databases">
        <authorList>
            <person name="Kikuchi T."/>
        </authorList>
    </citation>
    <scope>NUCLEOTIDE SEQUENCE</scope>
    <source>
        <strain evidence="2">NKZ352</strain>
    </source>
</reference>
<evidence type="ECO:0000313" key="2">
    <source>
        <dbReference type="EMBL" id="CAD6184966.1"/>
    </source>
</evidence>
<feature type="region of interest" description="Disordered" evidence="1">
    <location>
        <begin position="1"/>
        <end position="31"/>
    </location>
</feature>
<protein>
    <submittedName>
        <fullName evidence="2">Uncharacterized protein</fullName>
    </submittedName>
</protein>
<comment type="caution">
    <text evidence="2">The sequence shown here is derived from an EMBL/GenBank/DDBJ whole genome shotgun (WGS) entry which is preliminary data.</text>
</comment>
<feature type="compositionally biased region" description="Polar residues" evidence="1">
    <location>
        <begin position="145"/>
        <end position="154"/>
    </location>
</feature>
<evidence type="ECO:0000256" key="1">
    <source>
        <dbReference type="SAM" id="MobiDB-lite"/>
    </source>
</evidence>
<feature type="compositionally biased region" description="Basic and acidic residues" evidence="1">
    <location>
        <begin position="1"/>
        <end position="15"/>
    </location>
</feature>
<accession>A0A8S1GNY2</accession>
<feature type="region of interest" description="Disordered" evidence="1">
    <location>
        <begin position="96"/>
        <end position="154"/>
    </location>
</feature>
<feature type="compositionally biased region" description="Basic residues" evidence="1">
    <location>
        <begin position="17"/>
        <end position="26"/>
    </location>
</feature>
<organism evidence="2 3">
    <name type="scientific">Caenorhabditis auriculariae</name>
    <dbReference type="NCBI Taxonomy" id="2777116"/>
    <lineage>
        <taxon>Eukaryota</taxon>
        <taxon>Metazoa</taxon>
        <taxon>Ecdysozoa</taxon>
        <taxon>Nematoda</taxon>
        <taxon>Chromadorea</taxon>
        <taxon>Rhabditida</taxon>
        <taxon>Rhabditina</taxon>
        <taxon>Rhabditomorpha</taxon>
        <taxon>Rhabditoidea</taxon>
        <taxon>Rhabditidae</taxon>
        <taxon>Peloderinae</taxon>
        <taxon>Caenorhabditis</taxon>
    </lineage>
</organism>
<dbReference type="EMBL" id="CAJGYM010000001">
    <property type="protein sequence ID" value="CAD6184966.1"/>
    <property type="molecule type" value="Genomic_DNA"/>
</dbReference>
<feature type="compositionally biased region" description="Basic and acidic residues" evidence="1">
    <location>
        <begin position="128"/>
        <end position="138"/>
    </location>
</feature>
<gene>
    <name evidence="2" type="ORF">CAUJ_LOCUS885</name>
</gene>
<keyword evidence="3" id="KW-1185">Reference proteome</keyword>
<sequence>MMRPVNDDDSRDLQKMTRSRRKKRSSALKVTQRDYLNNQDFLMSNLYLEDDEDLDFDGDDASADETMSDALCTEFDEEIEPKVNITTPKIKLVPKRRSASFTTPSSNFLQPESPPPPKNVTRKNLFRRTPEEQRKLEKNIIGGFSNCSVQRPRT</sequence>
<dbReference type="AlphaFoldDB" id="A0A8S1GNY2"/>
<evidence type="ECO:0000313" key="3">
    <source>
        <dbReference type="Proteomes" id="UP000835052"/>
    </source>
</evidence>
<feature type="compositionally biased region" description="Polar residues" evidence="1">
    <location>
        <begin position="99"/>
        <end position="110"/>
    </location>
</feature>
<proteinExistence type="predicted"/>
<dbReference type="Proteomes" id="UP000835052">
    <property type="component" value="Unassembled WGS sequence"/>
</dbReference>
<name>A0A8S1GNY2_9PELO</name>